<name>A0A1Q9LKI4_9PSEU</name>
<dbReference type="Proteomes" id="UP000186040">
    <property type="component" value="Unassembled WGS sequence"/>
</dbReference>
<dbReference type="AlphaFoldDB" id="A0A1Q9LKI4"/>
<evidence type="ECO:0000313" key="2">
    <source>
        <dbReference type="Proteomes" id="UP000186040"/>
    </source>
</evidence>
<proteinExistence type="predicted"/>
<evidence type="ECO:0000313" key="1">
    <source>
        <dbReference type="EMBL" id="OLR92542.1"/>
    </source>
</evidence>
<keyword evidence="2" id="KW-1185">Reference proteome</keyword>
<comment type="caution">
    <text evidence="1">The sequence shown here is derived from an EMBL/GenBank/DDBJ whole genome shotgun (WGS) entry which is preliminary data.</text>
</comment>
<evidence type="ECO:0008006" key="3">
    <source>
        <dbReference type="Google" id="ProtNLM"/>
    </source>
</evidence>
<gene>
    <name evidence="1" type="ORF">BJP25_21000</name>
</gene>
<reference evidence="1 2" key="1">
    <citation type="submission" date="2016-10" db="EMBL/GenBank/DDBJ databases">
        <title>The Draft Genome Sequence of Actinokineospora bangkokensis 44EHWT reveals the biosynthetic pathway of antifungal compounds Thailandins with unusual extender unit butylmalonyl-CoA.</title>
        <authorList>
            <person name="Greule A."/>
            <person name="Intra B."/>
            <person name="Flemming S."/>
            <person name="Rommel M.G."/>
            <person name="Panbangred W."/>
            <person name="Bechthold A."/>
        </authorList>
    </citation>
    <scope>NUCLEOTIDE SEQUENCE [LARGE SCALE GENOMIC DNA]</scope>
    <source>
        <strain evidence="1 2">44EHW</strain>
    </source>
</reference>
<accession>A0A1Q9LKI4</accession>
<protein>
    <recommendedName>
        <fullName evidence="3">DoxX family protein</fullName>
    </recommendedName>
</protein>
<sequence>MREGIRTMALSAKTAGLLLAGTGAAHFVAPKAFLGITVKAFPKDTQQWVYRNGATELALGLALSTAKTRKLGLLGALGYVGWLGANVVKNR</sequence>
<dbReference type="OrthoDB" id="3482508at2"/>
<dbReference type="STRING" id="1193682.BJP25_21000"/>
<organism evidence="1 2">
    <name type="scientific">Actinokineospora bangkokensis</name>
    <dbReference type="NCBI Taxonomy" id="1193682"/>
    <lineage>
        <taxon>Bacteria</taxon>
        <taxon>Bacillati</taxon>
        <taxon>Actinomycetota</taxon>
        <taxon>Actinomycetes</taxon>
        <taxon>Pseudonocardiales</taxon>
        <taxon>Pseudonocardiaceae</taxon>
        <taxon>Actinokineospora</taxon>
    </lineage>
</organism>
<dbReference type="EMBL" id="MKQR01000016">
    <property type="protein sequence ID" value="OLR92542.1"/>
    <property type="molecule type" value="Genomic_DNA"/>
</dbReference>